<reference evidence="2" key="1">
    <citation type="journal article" date="2019" name="Int. J. Syst. Evol. Microbiol.">
        <title>The Global Catalogue of Microorganisms (GCM) 10K type strain sequencing project: providing services to taxonomists for standard genome sequencing and annotation.</title>
        <authorList>
            <consortium name="The Broad Institute Genomics Platform"/>
            <consortium name="The Broad Institute Genome Sequencing Center for Infectious Disease"/>
            <person name="Wu L."/>
            <person name="Ma J."/>
        </authorList>
    </citation>
    <scope>NUCLEOTIDE SEQUENCE [LARGE SCALE GENOMIC DNA]</scope>
    <source>
        <strain evidence="2">NBRC 109341</strain>
    </source>
</reference>
<accession>A0ABQ6C7W5</accession>
<dbReference type="Gene3D" id="3.40.50.2000">
    <property type="entry name" value="Glycogen Phosphorylase B"/>
    <property type="match status" value="2"/>
</dbReference>
<organism evidence="1 2">
    <name type="scientific">Hydrogenophaga electricum</name>
    <dbReference type="NCBI Taxonomy" id="1230953"/>
    <lineage>
        <taxon>Bacteria</taxon>
        <taxon>Pseudomonadati</taxon>
        <taxon>Pseudomonadota</taxon>
        <taxon>Betaproteobacteria</taxon>
        <taxon>Burkholderiales</taxon>
        <taxon>Comamonadaceae</taxon>
        <taxon>Hydrogenophaga</taxon>
    </lineage>
</organism>
<keyword evidence="2" id="KW-1185">Reference proteome</keyword>
<proteinExistence type="predicted"/>
<evidence type="ECO:0000313" key="2">
    <source>
        <dbReference type="Proteomes" id="UP001156903"/>
    </source>
</evidence>
<dbReference type="PANTHER" id="PTHR12526">
    <property type="entry name" value="GLYCOSYLTRANSFERASE"/>
    <property type="match status" value="1"/>
</dbReference>
<name>A0ABQ6C7W5_9BURK</name>
<sequence length="403" mass="43359">MSHHMTPCILVVALGASVHTQRWLQMVASPRHRLVLLSSTPLQPNLPALAALPTIRSREDLDRLPPGMAGQWARDPLDEQPADDDLPPPVFLSARAALVRSASVEHAVRVLQPVLVHSMEIQMAGYACLKAAQAMGTDFPLWLVSNWGSDLYLYEKLDTHRPVLQALAARVDALHCECARDVAMAQQLGSREGCPTHVQPASGGVDFADMPLPGTPPSQRNLIVIKGYHGWSGRALHILSALLIAAPHLQRFQVRIALAGPEVAEMAAEVARVTGLDIQPDTWQADHGPALDRTAQARLVVGVGISDGIGTSSLEAMALGAFPIAADTGCLCEWIRPGIDGLIVDPHDVAALADAIVTAATDDALVDAAYRRNRQEVEKRWDARTNGARALRMYDDVIARGCA</sequence>
<dbReference type="EMBL" id="BSPB01000042">
    <property type="protein sequence ID" value="GLS16050.1"/>
    <property type="molecule type" value="Genomic_DNA"/>
</dbReference>
<gene>
    <name evidence="1" type="ORF">GCM10007935_34890</name>
</gene>
<dbReference type="Pfam" id="PF13692">
    <property type="entry name" value="Glyco_trans_1_4"/>
    <property type="match status" value="1"/>
</dbReference>
<comment type="caution">
    <text evidence="1">The sequence shown here is derived from an EMBL/GenBank/DDBJ whole genome shotgun (WGS) entry which is preliminary data.</text>
</comment>
<evidence type="ECO:0000313" key="1">
    <source>
        <dbReference type="EMBL" id="GLS16050.1"/>
    </source>
</evidence>
<dbReference type="Proteomes" id="UP001156903">
    <property type="component" value="Unassembled WGS sequence"/>
</dbReference>
<protein>
    <recommendedName>
        <fullName evidence="3">Glycosyltransferase</fullName>
    </recommendedName>
</protein>
<dbReference type="SUPFAM" id="SSF53756">
    <property type="entry name" value="UDP-Glycosyltransferase/glycogen phosphorylase"/>
    <property type="match status" value="1"/>
</dbReference>
<evidence type="ECO:0008006" key="3">
    <source>
        <dbReference type="Google" id="ProtNLM"/>
    </source>
</evidence>